<protein>
    <submittedName>
        <fullName evidence="1">Uncharacterized protein</fullName>
    </submittedName>
</protein>
<dbReference type="AlphaFoldDB" id="A0A1R1WYV8"/>
<comment type="caution">
    <text evidence="1">The sequence shown here is derived from an EMBL/GenBank/DDBJ whole genome shotgun (WGS) entry which is preliminary data.</text>
</comment>
<feature type="non-terminal residue" evidence="1">
    <location>
        <position position="17"/>
    </location>
</feature>
<dbReference type="Proteomes" id="UP000187429">
    <property type="component" value="Unassembled WGS sequence"/>
</dbReference>
<dbReference type="EMBL" id="LSSM01007637">
    <property type="protein sequence ID" value="OMJ07527.1"/>
    <property type="molecule type" value="Genomic_DNA"/>
</dbReference>
<evidence type="ECO:0000313" key="2">
    <source>
        <dbReference type="Proteomes" id="UP000187429"/>
    </source>
</evidence>
<accession>A0A1R1WYV8</accession>
<name>A0A1R1WYV8_9FUNG</name>
<evidence type="ECO:0000313" key="1">
    <source>
        <dbReference type="EMBL" id="OMJ07527.1"/>
    </source>
</evidence>
<gene>
    <name evidence="1" type="ORF">AYI69_g11433</name>
</gene>
<reference evidence="2" key="1">
    <citation type="submission" date="2017-01" db="EMBL/GenBank/DDBJ databases">
        <authorList>
            <person name="Wang Y."/>
            <person name="White M."/>
            <person name="Kvist S."/>
            <person name="Moncalvo J.-M."/>
        </authorList>
    </citation>
    <scope>NUCLEOTIDE SEQUENCE [LARGE SCALE GENOMIC DNA]</scope>
    <source>
        <strain evidence="2">ID-206-W2</strain>
    </source>
</reference>
<sequence>MNGDIPIELWVDDRCAN</sequence>
<organism evidence="1 2">
    <name type="scientific">Smittium culicis</name>
    <dbReference type="NCBI Taxonomy" id="133412"/>
    <lineage>
        <taxon>Eukaryota</taxon>
        <taxon>Fungi</taxon>
        <taxon>Fungi incertae sedis</taxon>
        <taxon>Zoopagomycota</taxon>
        <taxon>Kickxellomycotina</taxon>
        <taxon>Harpellomycetes</taxon>
        <taxon>Harpellales</taxon>
        <taxon>Legeriomycetaceae</taxon>
        <taxon>Smittium</taxon>
    </lineage>
</organism>
<proteinExistence type="predicted"/>
<keyword evidence="2" id="KW-1185">Reference proteome</keyword>